<dbReference type="NCBIfam" id="TIGR00809">
    <property type="entry name" value="secB"/>
    <property type="match status" value="1"/>
</dbReference>
<name>A0A0R2U2M2_9GAMM</name>
<evidence type="ECO:0000256" key="4">
    <source>
        <dbReference type="ARBA" id="ARBA00023010"/>
    </source>
</evidence>
<evidence type="ECO:0000256" key="2">
    <source>
        <dbReference type="ARBA" id="ARBA00022448"/>
    </source>
</evidence>
<dbReference type="InterPro" id="IPR003708">
    <property type="entry name" value="SecB"/>
</dbReference>
<evidence type="ECO:0000256" key="5">
    <source>
        <dbReference type="HAMAP-Rule" id="MF_00821"/>
    </source>
</evidence>
<keyword evidence="4 5" id="KW-0811">Translocation</keyword>
<dbReference type="EMBL" id="LICA01000222">
    <property type="protein sequence ID" value="KRO93697.1"/>
    <property type="molecule type" value="Genomic_DNA"/>
</dbReference>
<dbReference type="SUPFAM" id="SSF54611">
    <property type="entry name" value="SecB-like"/>
    <property type="match status" value="1"/>
</dbReference>
<evidence type="ECO:0000256" key="1">
    <source>
        <dbReference type="ARBA" id="ARBA00009990"/>
    </source>
</evidence>
<reference evidence="6 7" key="1">
    <citation type="submission" date="2015-10" db="EMBL/GenBank/DDBJ databases">
        <title>Metagenome-Assembled Genomes uncover a global brackish microbiome.</title>
        <authorList>
            <person name="Hugerth L.W."/>
            <person name="Larsson J."/>
            <person name="Alneberg J."/>
            <person name="Lindh M.V."/>
            <person name="Legrand C."/>
            <person name="Pinhassi J."/>
            <person name="Andersson A.F."/>
        </authorList>
    </citation>
    <scope>NUCLEOTIDE SEQUENCE [LARGE SCALE GENOMIC DNA]</scope>
    <source>
        <strain evidence="6">BACL26 MAG-121220-bin70</strain>
    </source>
</reference>
<keyword evidence="3 5" id="KW-0653">Protein transport</keyword>
<dbReference type="GO" id="GO:0006457">
    <property type="term" value="P:protein folding"/>
    <property type="evidence" value="ECO:0007669"/>
    <property type="project" value="UniProtKB-UniRule"/>
</dbReference>
<keyword evidence="5" id="KW-0143">Chaperone</keyword>
<dbReference type="GO" id="GO:0051082">
    <property type="term" value="F:unfolded protein binding"/>
    <property type="evidence" value="ECO:0007669"/>
    <property type="project" value="InterPro"/>
</dbReference>
<sequence>MTDETPSTDQAATAVTEDTGPKFAVQRIYLKDLSFETPQGVAAFQKQWQPKVSQDLNTKSSQVGEGVYEVALRLTITVTDGEETIYLIEVEQAGLFTIQGIEGQQLTQVINTTCPSMLFPYARETIDSTLTKGSFPPLMIPPINFDGLFASAVQQAEAKASASVEPKSDDKTH</sequence>
<gene>
    <name evidence="5" type="primary">secB</name>
    <name evidence="6" type="ORF">ABS24_07070</name>
</gene>
<comment type="subcellular location">
    <subcellularLocation>
        <location evidence="5">Cytoplasm</location>
    </subcellularLocation>
</comment>
<dbReference type="InterPro" id="IPR035958">
    <property type="entry name" value="SecB-like_sf"/>
</dbReference>
<organism evidence="6 7">
    <name type="scientific">SAR92 bacterium BACL26 MAG-121220-bin70</name>
    <dbReference type="NCBI Taxonomy" id="1655626"/>
    <lineage>
        <taxon>Bacteria</taxon>
        <taxon>Pseudomonadati</taxon>
        <taxon>Pseudomonadota</taxon>
        <taxon>Gammaproteobacteria</taxon>
        <taxon>Cellvibrionales</taxon>
        <taxon>Porticoccaceae</taxon>
        <taxon>SAR92 clade</taxon>
    </lineage>
</organism>
<dbReference type="GO" id="GO:0015031">
    <property type="term" value="P:protein transport"/>
    <property type="evidence" value="ECO:0007669"/>
    <property type="project" value="UniProtKB-UniRule"/>
</dbReference>
<keyword evidence="5" id="KW-0963">Cytoplasm</keyword>
<comment type="subunit">
    <text evidence="5">Homotetramer, a dimer of dimers. One homotetramer interacts with 1 SecA dimer.</text>
</comment>
<dbReference type="NCBIfam" id="NF004393">
    <property type="entry name" value="PRK05751.1-4"/>
    <property type="match status" value="1"/>
</dbReference>
<dbReference type="Proteomes" id="UP000051213">
    <property type="component" value="Unassembled WGS sequence"/>
</dbReference>
<evidence type="ECO:0000256" key="3">
    <source>
        <dbReference type="ARBA" id="ARBA00022927"/>
    </source>
</evidence>
<evidence type="ECO:0000313" key="6">
    <source>
        <dbReference type="EMBL" id="KRO93697.1"/>
    </source>
</evidence>
<dbReference type="Gene3D" id="3.10.420.10">
    <property type="entry name" value="SecB-like"/>
    <property type="match status" value="1"/>
</dbReference>
<evidence type="ECO:0000313" key="7">
    <source>
        <dbReference type="Proteomes" id="UP000051213"/>
    </source>
</evidence>
<dbReference type="PANTHER" id="PTHR36918:SF1">
    <property type="entry name" value="PROTEIN-EXPORT PROTEIN SECB"/>
    <property type="match status" value="1"/>
</dbReference>
<protein>
    <recommendedName>
        <fullName evidence="5">Protein-export protein SecB</fullName>
    </recommendedName>
</protein>
<comment type="similarity">
    <text evidence="1 5">Belongs to the SecB family.</text>
</comment>
<comment type="caution">
    <text evidence="6">The sequence shown here is derived from an EMBL/GenBank/DDBJ whole genome shotgun (WGS) entry which is preliminary data.</text>
</comment>
<dbReference type="HAMAP" id="MF_00821">
    <property type="entry name" value="SecB"/>
    <property type="match status" value="1"/>
</dbReference>
<dbReference type="PRINTS" id="PR01594">
    <property type="entry name" value="SECBCHAPRONE"/>
</dbReference>
<keyword evidence="2 5" id="KW-0813">Transport</keyword>
<dbReference type="GO" id="GO:0005737">
    <property type="term" value="C:cytoplasm"/>
    <property type="evidence" value="ECO:0007669"/>
    <property type="project" value="UniProtKB-SubCell"/>
</dbReference>
<dbReference type="Pfam" id="PF02556">
    <property type="entry name" value="SecB"/>
    <property type="match status" value="1"/>
</dbReference>
<dbReference type="AlphaFoldDB" id="A0A0R2U2M2"/>
<accession>A0A0R2U2M2</accession>
<dbReference type="PANTHER" id="PTHR36918">
    <property type="match status" value="1"/>
</dbReference>
<comment type="function">
    <text evidence="5">One of the proteins required for the normal export of preproteins out of the cell cytoplasm. It is a molecular chaperone that binds to a subset of precursor proteins, maintaining them in a translocation-competent state. It also specifically binds to its receptor SecA.</text>
</comment>
<proteinExistence type="inferred from homology"/>
<dbReference type="GO" id="GO:0051262">
    <property type="term" value="P:protein tetramerization"/>
    <property type="evidence" value="ECO:0007669"/>
    <property type="project" value="InterPro"/>
</dbReference>